<evidence type="ECO:0000313" key="2">
    <source>
        <dbReference type="Proteomes" id="UP001341245"/>
    </source>
</evidence>
<gene>
    <name evidence="1" type="ORF">QM012_004860</name>
</gene>
<dbReference type="EMBL" id="JASGXD010000002">
    <property type="protein sequence ID" value="KAK6008046.1"/>
    <property type="molecule type" value="Genomic_DNA"/>
</dbReference>
<sequence>MIHISDHLVDGLDWRVNAYFLAVWIRLSFSARTTLGGKAHRKLSSSPVLATYWTQTVAAELFR</sequence>
<protein>
    <submittedName>
        <fullName evidence="1">Uncharacterized protein</fullName>
    </submittedName>
</protein>
<dbReference type="Proteomes" id="UP001341245">
    <property type="component" value="Unassembled WGS sequence"/>
</dbReference>
<reference evidence="1 2" key="1">
    <citation type="submission" date="2023-11" db="EMBL/GenBank/DDBJ databases">
        <title>Draft genome sequence and annotation of the polyextremotolerant black yeast-like fungus Aureobasidium pullulans NRRL 62042.</title>
        <authorList>
            <person name="Dielentheis-Frenken M.R.E."/>
            <person name="Wibberg D."/>
            <person name="Blank L.M."/>
            <person name="Tiso T."/>
        </authorList>
    </citation>
    <scope>NUCLEOTIDE SEQUENCE [LARGE SCALE GENOMIC DNA]</scope>
    <source>
        <strain evidence="1 2">NRRL 62042</strain>
    </source>
</reference>
<organism evidence="1 2">
    <name type="scientific">Aureobasidium pullulans</name>
    <name type="common">Black yeast</name>
    <name type="synonym">Pullularia pullulans</name>
    <dbReference type="NCBI Taxonomy" id="5580"/>
    <lineage>
        <taxon>Eukaryota</taxon>
        <taxon>Fungi</taxon>
        <taxon>Dikarya</taxon>
        <taxon>Ascomycota</taxon>
        <taxon>Pezizomycotina</taxon>
        <taxon>Dothideomycetes</taxon>
        <taxon>Dothideomycetidae</taxon>
        <taxon>Dothideales</taxon>
        <taxon>Saccotheciaceae</taxon>
        <taxon>Aureobasidium</taxon>
    </lineage>
</organism>
<evidence type="ECO:0000313" key="1">
    <source>
        <dbReference type="EMBL" id="KAK6008046.1"/>
    </source>
</evidence>
<accession>A0ABR0TVY1</accession>
<name>A0ABR0TVY1_AURPU</name>
<proteinExistence type="predicted"/>
<keyword evidence="2" id="KW-1185">Reference proteome</keyword>
<comment type="caution">
    <text evidence="1">The sequence shown here is derived from an EMBL/GenBank/DDBJ whole genome shotgun (WGS) entry which is preliminary data.</text>
</comment>